<dbReference type="EnsemblMetazoa" id="XM_030995438">
    <property type="protein sequence ID" value="XP_030851298"/>
    <property type="gene ID" value="LOC115928315"/>
</dbReference>
<dbReference type="InterPro" id="IPR039471">
    <property type="entry name" value="CXorf65-like"/>
</dbReference>
<evidence type="ECO:0000313" key="3">
    <source>
        <dbReference type="Proteomes" id="UP000007110"/>
    </source>
</evidence>
<accession>A0A7M7PLQ7</accession>
<evidence type="ECO:0000256" key="1">
    <source>
        <dbReference type="SAM" id="MobiDB-lite"/>
    </source>
</evidence>
<dbReference type="AlphaFoldDB" id="A0A7M7PLQ7"/>
<feature type="region of interest" description="Disordered" evidence="1">
    <location>
        <begin position="1"/>
        <end position="23"/>
    </location>
</feature>
<dbReference type="OMA" id="LINLNCM"/>
<dbReference type="KEGG" id="spu:115928315"/>
<evidence type="ECO:0000313" key="2">
    <source>
        <dbReference type="EnsemblMetazoa" id="XP_030851298"/>
    </source>
</evidence>
<proteinExistence type="predicted"/>
<dbReference type="InParanoid" id="A0A7M7PLQ7"/>
<feature type="region of interest" description="Disordered" evidence="1">
    <location>
        <begin position="148"/>
        <end position="194"/>
    </location>
</feature>
<reference evidence="2" key="2">
    <citation type="submission" date="2021-01" db="UniProtKB">
        <authorList>
            <consortium name="EnsemblMetazoa"/>
        </authorList>
    </citation>
    <scope>IDENTIFICATION</scope>
</reference>
<dbReference type="PANTHER" id="PTHR33887:SF5">
    <property type="entry name" value="PB1 DOMAIN-CONTAINING PROTEIN"/>
    <property type="match status" value="1"/>
</dbReference>
<dbReference type="Pfam" id="PF15874">
    <property type="entry name" value="Il2rg"/>
    <property type="match status" value="1"/>
</dbReference>
<keyword evidence="3" id="KW-1185">Reference proteome</keyword>
<dbReference type="GeneID" id="115928315"/>
<dbReference type="PANTHER" id="PTHR33887">
    <property type="entry name" value="PB1 DOMAIN-CONTAINING PROTEIN"/>
    <property type="match status" value="1"/>
</dbReference>
<dbReference type="RefSeq" id="XP_030851298.1">
    <property type="nucleotide sequence ID" value="XM_030995438.1"/>
</dbReference>
<feature type="compositionally biased region" description="Low complexity" evidence="1">
    <location>
        <begin position="158"/>
        <end position="187"/>
    </location>
</feature>
<dbReference type="OrthoDB" id="2109241at2759"/>
<name>A0A7M7PLQ7_STRPU</name>
<reference evidence="3" key="1">
    <citation type="submission" date="2015-02" db="EMBL/GenBank/DDBJ databases">
        <title>Genome sequencing for Strongylocentrotus purpuratus.</title>
        <authorList>
            <person name="Murali S."/>
            <person name="Liu Y."/>
            <person name="Vee V."/>
            <person name="English A."/>
            <person name="Wang M."/>
            <person name="Skinner E."/>
            <person name="Han Y."/>
            <person name="Muzny D.M."/>
            <person name="Worley K.C."/>
            <person name="Gibbs R.A."/>
        </authorList>
    </citation>
    <scope>NUCLEOTIDE SEQUENCE</scope>
</reference>
<protein>
    <submittedName>
        <fullName evidence="2">Uncharacterized protein</fullName>
    </submittedName>
</protein>
<dbReference type="Proteomes" id="UP000007110">
    <property type="component" value="Unassembled WGS sequence"/>
</dbReference>
<organism evidence="2 3">
    <name type="scientific">Strongylocentrotus purpuratus</name>
    <name type="common">Purple sea urchin</name>
    <dbReference type="NCBI Taxonomy" id="7668"/>
    <lineage>
        <taxon>Eukaryota</taxon>
        <taxon>Metazoa</taxon>
        <taxon>Echinodermata</taxon>
        <taxon>Eleutherozoa</taxon>
        <taxon>Echinozoa</taxon>
        <taxon>Echinoidea</taxon>
        <taxon>Euechinoidea</taxon>
        <taxon>Echinacea</taxon>
        <taxon>Camarodonta</taxon>
        <taxon>Echinidea</taxon>
        <taxon>Strongylocentrotidae</taxon>
        <taxon>Strongylocentrotus</taxon>
    </lineage>
</organism>
<sequence length="194" mass="21499">MVYSILEREPTGGSKFDDSEGGHLESSNCCVGAVTAVAGSGTDYQLINLNCMLVNVMDLLRKKCSIDDEDVSLDLADEEGMLKCLPDYNVRVNTKHLLKPRSTYVPIKMERDENDVAKPYEPFVKQLKENTEFMNTLLVQYRKKELPFQGKKDRSASRNRATSSSSSTPRVTPSASKMKSKKGGPPSRAGKASR</sequence>